<sequence length="217" mass="24270">MIFKSSLVVCAILSASAYVSFAQTASRSPYIFPEFVTGRVLQKGGASVQASLNYNLTTQEMMFMNNGQRLVLDQAPNIDTIYVNNRKFVPVKENYFEKLTDGPVPLYVQRKGAIVSAASAAMKNVGGVIGGNEGRKKASQQKLRAYYEIKLPDDYALASENIYWLKKDKDFAPANDLKKIIKLFPEKENDINVFVKENKINFSNEADLIALVNYCNK</sequence>
<comment type="caution">
    <text evidence="2">The sequence shown here is derived from an EMBL/GenBank/DDBJ whole genome shotgun (WGS) entry which is preliminary data.</text>
</comment>
<gene>
    <name evidence="2" type="ORF">FPZ43_08710</name>
</gene>
<dbReference type="EMBL" id="VOEJ01000003">
    <property type="protein sequence ID" value="TWR29922.1"/>
    <property type="molecule type" value="Genomic_DNA"/>
</dbReference>
<organism evidence="2 3">
    <name type="scientific">Mucilaginibacter pallidiroseus</name>
    <dbReference type="NCBI Taxonomy" id="2599295"/>
    <lineage>
        <taxon>Bacteria</taxon>
        <taxon>Pseudomonadati</taxon>
        <taxon>Bacteroidota</taxon>
        <taxon>Sphingobacteriia</taxon>
        <taxon>Sphingobacteriales</taxon>
        <taxon>Sphingobacteriaceae</taxon>
        <taxon>Mucilaginibacter</taxon>
    </lineage>
</organism>
<feature type="chain" id="PRO_5021760050" description="DUF4412 domain-containing protein" evidence="1">
    <location>
        <begin position="23"/>
        <end position="217"/>
    </location>
</feature>
<dbReference type="Proteomes" id="UP000320042">
    <property type="component" value="Unassembled WGS sequence"/>
</dbReference>
<feature type="signal peptide" evidence="1">
    <location>
        <begin position="1"/>
        <end position="22"/>
    </location>
</feature>
<name>A0A563UEX6_9SPHI</name>
<dbReference type="OrthoDB" id="1100665at2"/>
<keyword evidence="1" id="KW-0732">Signal</keyword>
<proteinExistence type="predicted"/>
<dbReference type="AlphaFoldDB" id="A0A563UEX6"/>
<evidence type="ECO:0000256" key="1">
    <source>
        <dbReference type="SAM" id="SignalP"/>
    </source>
</evidence>
<reference evidence="2 3" key="1">
    <citation type="submission" date="2019-07" db="EMBL/GenBank/DDBJ databases">
        <authorList>
            <person name="Kim J."/>
        </authorList>
    </citation>
    <scope>NUCLEOTIDE SEQUENCE [LARGE SCALE GENOMIC DNA]</scope>
    <source>
        <strain evidence="3">dk17</strain>
    </source>
</reference>
<evidence type="ECO:0000313" key="2">
    <source>
        <dbReference type="EMBL" id="TWR29922.1"/>
    </source>
</evidence>
<dbReference type="RefSeq" id="WP_146381478.1">
    <property type="nucleotide sequence ID" value="NZ_VOEJ01000003.1"/>
</dbReference>
<protein>
    <recommendedName>
        <fullName evidence="4">DUF4412 domain-containing protein</fullName>
    </recommendedName>
</protein>
<evidence type="ECO:0000313" key="3">
    <source>
        <dbReference type="Proteomes" id="UP000320042"/>
    </source>
</evidence>
<evidence type="ECO:0008006" key="4">
    <source>
        <dbReference type="Google" id="ProtNLM"/>
    </source>
</evidence>
<keyword evidence="3" id="KW-1185">Reference proteome</keyword>
<accession>A0A563UEX6</accession>